<dbReference type="InterPro" id="IPR016187">
    <property type="entry name" value="CTDL_fold"/>
</dbReference>
<dbReference type="PANTHER" id="PTHR45710">
    <property type="entry name" value="C-TYPE LECTIN DOMAIN-CONTAINING PROTEIN 180"/>
    <property type="match status" value="1"/>
</dbReference>
<dbReference type="AlphaFoldDB" id="A0A7R8WCP5"/>
<dbReference type="SUPFAM" id="SSF56436">
    <property type="entry name" value="C-type lectin-like"/>
    <property type="match status" value="2"/>
</dbReference>
<protein>
    <submittedName>
        <fullName evidence="1">Uncharacterized protein</fullName>
    </submittedName>
</protein>
<dbReference type="SMART" id="SM00034">
    <property type="entry name" value="CLECT"/>
    <property type="match status" value="2"/>
</dbReference>
<gene>
    <name evidence="1" type="ORF">CTOB1V02_LOCUS6433</name>
</gene>
<reference evidence="1" key="1">
    <citation type="submission" date="2020-11" db="EMBL/GenBank/DDBJ databases">
        <authorList>
            <person name="Tran Van P."/>
        </authorList>
    </citation>
    <scope>NUCLEOTIDE SEQUENCE</scope>
</reference>
<dbReference type="CDD" id="cd00037">
    <property type="entry name" value="CLECT"/>
    <property type="match status" value="2"/>
</dbReference>
<sequence>MFLFLIIALAIISTSNAITCDHPFEETPGGKCLFNPMGALRLTWDEGQRICRWLNENGRLVEFYSYEELQDVTSYLNENYAQCSQWPSGGPWMGAVGIPGTNKFIWQSTNSTVVVANWIEGEPKSSSDSPAVAVMMNCEFAFKWMVNERGNVLPILCEIPPRRAACPAPFTRVGNTCYNITGKSSTWVNAQKSCKALAPNGKLAELETVEEIYAVTDYMLKNGNNRDYWIGAEERGRNGEYVWASSGKPVVVTNWHYDYVPDSRTDDTIYVIGRSSYIYRWNDATRTATPYELCEADPADLS</sequence>
<dbReference type="OrthoDB" id="6331336at2759"/>
<dbReference type="PROSITE" id="PS50041">
    <property type="entry name" value="C_TYPE_LECTIN_2"/>
    <property type="match status" value="2"/>
</dbReference>
<dbReference type="Pfam" id="PF00059">
    <property type="entry name" value="Lectin_C"/>
    <property type="match status" value="1"/>
</dbReference>
<dbReference type="InterPro" id="IPR016186">
    <property type="entry name" value="C-type_lectin-like/link_sf"/>
</dbReference>
<name>A0A7R8WCP5_9CRUS</name>
<accession>A0A7R8WCP5</accession>
<dbReference type="PANTHER" id="PTHR45710:SF26">
    <property type="entry name" value="RH26557P"/>
    <property type="match status" value="1"/>
</dbReference>
<proteinExistence type="predicted"/>
<dbReference type="InterPro" id="IPR050828">
    <property type="entry name" value="C-type_lectin/matrix_domain"/>
</dbReference>
<dbReference type="EMBL" id="OB661590">
    <property type="protein sequence ID" value="CAD7228552.1"/>
    <property type="molecule type" value="Genomic_DNA"/>
</dbReference>
<dbReference type="InterPro" id="IPR001304">
    <property type="entry name" value="C-type_lectin-like"/>
</dbReference>
<evidence type="ECO:0000313" key="1">
    <source>
        <dbReference type="EMBL" id="CAD7228552.1"/>
    </source>
</evidence>
<organism evidence="1">
    <name type="scientific">Cyprideis torosa</name>
    <dbReference type="NCBI Taxonomy" id="163714"/>
    <lineage>
        <taxon>Eukaryota</taxon>
        <taxon>Metazoa</taxon>
        <taxon>Ecdysozoa</taxon>
        <taxon>Arthropoda</taxon>
        <taxon>Crustacea</taxon>
        <taxon>Oligostraca</taxon>
        <taxon>Ostracoda</taxon>
        <taxon>Podocopa</taxon>
        <taxon>Podocopida</taxon>
        <taxon>Cytherocopina</taxon>
        <taxon>Cytheroidea</taxon>
        <taxon>Cytherideidae</taxon>
        <taxon>Cyprideis</taxon>
    </lineage>
</organism>
<dbReference type="Gene3D" id="3.10.100.10">
    <property type="entry name" value="Mannose-Binding Protein A, subunit A"/>
    <property type="match status" value="2"/>
</dbReference>